<name>A0A4S2BII6_9LACO</name>
<organism evidence="2 3">
    <name type="scientific">Lactobacillus intestinalis</name>
    <dbReference type="NCBI Taxonomy" id="151781"/>
    <lineage>
        <taxon>Bacteria</taxon>
        <taxon>Bacillati</taxon>
        <taxon>Bacillota</taxon>
        <taxon>Bacilli</taxon>
        <taxon>Lactobacillales</taxon>
        <taxon>Lactobacillaceae</taxon>
        <taxon>Lactobacillus</taxon>
    </lineage>
</organism>
<protein>
    <submittedName>
        <fullName evidence="2">Bacteriocin immunity protein</fullName>
    </submittedName>
</protein>
<dbReference type="GO" id="GO:0030153">
    <property type="term" value="P:bacteriocin immunity"/>
    <property type="evidence" value="ECO:0007669"/>
    <property type="project" value="UniProtKB-KW"/>
</dbReference>
<dbReference type="InterPro" id="IPR015046">
    <property type="entry name" value="LciA_Immunity-like"/>
</dbReference>
<reference evidence="2 3" key="1">
    <citation type="submission" date="2019-04" db="EMBL/GenBank/DDBJ databases">
        <title>Microbes associate with the intestines of laboratory mice.</title>
        <authorList>
            <person name="Navarre W."/>
            <person name="Wong E."/>
            <person name="Huang K."/>
            <person name="Tropini C."/>
            <person name="Ng K."/>
            <person name="Yu B."/>
        </authorList>
    </citation>
    <scope>NUCLEOTIDE SEQUENCE [LARGE SCALE GENOMIC DNA]</scope>
    <source>
        <strain evidence="2 3">NM61_E11</strain>
    </source>
</reference>
<dbReference type="Pfam" id="PF08951">
    <property type="entry name" value="EntA_Immun"/>
    <property type="match status" value="1"/>
</dbReference>
<dbReference type="AlphaFoldDB" id="A0A4S2BII6"/>
<evidence type="ECO:0000313" key="3">
    <source>
        <dbReference type="Proteomes" id="UP000309117"/>
    </source>
</evidence>
<keyword evidence="1" id="KW-0079">Bacteriocin immunity</keyword>
<dbReference type="Proteomes" id="UP000309117">
    <property type="component" value="Unassembled WGS sequence"/>
</dbReference>
<evidence type="ECO:0000313" key="2">
    <source>
        <dbReference type="EMBL" id="TGY13544.1"/>
    </source>
</evidence>
<evidence type="ECO:0000256" key="1">
    <source>
        <dbReference type="ARBA" id="ARBA00023025"/>
    </source>
</evidence>
<dbReference type="SUPFAM" id="SSF109797">
    <property type="entry name" value="Bacteriocin immunity protein-like"/>
    <property type="match status" value="1"/>
</dbReference>
<dbReference type="Gene3D" id="1.20.1440.50">
    <property type="entry name" value="Ta0600-like"/>
    <property type="match status" value="1"/>
</dbReference>
<proteinExistence type="predicted"/>
<sequence length="98" mass="11206">MKETEMGVGMHNNTYAANNEFIIKVRSLVNSDPDLIGNEDIMKIVKLALYKASKDEPRAEVAKELDDELSVYLAKNKFKVPNGVRKLQEELKKYTVEF</sequence>
<dbReference type="RefSeq" id="WP_004040347.1">
    <property type="nucleotide sequence ID" value="NZ_AQFR02000003.1"/>
</dbReference>
<comment type="caution">
    <text evidence="2">The sequence shown here is derived from an EMBL/GenBank/DDBJ whole genome shotgun (WGS) entry which is preliminary data.</text>
</comment>
<dbReference type="InterPro" id="IPR023130">
    <property type="entry name" value="Ta0600-like_sf"/>
</dbReference>
<accession>A0A4S2BII6</accession>
<gene>
    <name evidence="2" type="ORF">E5351_07200</name>
</gene>
<dbReference type="EMBL" id="SRYV01000012">
    <property type="protein sequence ID" value="TGY13544.1"/>
    <property type="molecule type" value="Genomic_DNA"/>
</dbReference>